<accession>A0A9X3SSD8</accession>
<proteinExistence type="predicted"/>
<dbReference type="EMBL" id="JAPZVP010000023">
    <property type="protein sequence ID" value="MDA1362441.1"/>
    <property type="molecule type" value="Genomic_DNA"/>
</dbReference>
<organism evidence="1 2">
    <name type="scientific">Glycomyces luteolus</name>
    <dbReference type="NCBI Taxonomy" id="2670330"/>
    <lineage>
        <taxon>Bacteria</taxon>
        <taxon>Bacillati</taxon>
        <taxon>Actinomycetota</taxon>
        <taxon>Actinomycetes</taxon>
        <taxon>Glycomycetales</taxon>
        <taxon>Glycomycetaceae</taxon>
        <taxon>Glycomyces</taxon>
    </lineage>
</organism>
<keyword evidence="2" id="KW-1185">Reference proteome</keyword>
<dbReference type="RefSeq" id="WP_270112519.1">
    <property type="nucleotide sequence ID" value="NZ_JAPZVP010000023.1"/>
</dbReference>
<dbReference type="Proteomes" id="UP001146067">
    <property type="component" value="Unassembled WGS sequence"/>
</dbReference>
<evidence type="ECO:0000313" key="1">
    <source>
        <dbReference type="EMBL" id="MDA1362441.1"/>
    </source>
</evidence>
<protein>
    <submittedName>
        <fullName evidence="1">Uncharacterized protein</fullName>
    </submittedName>
</protein>
<gene>
    <name evidence="1" type="ORF">O1R50_22645</name>
</gene>
<evidence type="ECO:0000313" key="2">
    <source>
        <dbReference type="Proteomes" id="UP001146067"/>
    </source>
</evidence>
<comment type="caution">
    <text evidence="1">The sequence shown here is derived from an EMBL/GenBank/DDBJ whole genome shotgun (WGS) entry which is preliminary data.</text>
</comment>
<reference evidence="1" key="1">
    <citation type="submission" date="2022-12" db="EMBL/GenBank/DDBJ databases">
        <title>Gycomyces niveus sp.nov.,a novel actinomycete isolated from soil in Shouguan.</title>
        <authorList>
            <person name="Yang X."/>
        </authorList>
    </citation>
    <scope>NUCLEOTIDE SEQUENCE</scope>
    <source>
        <strain evidence="1">NEAU-A15</strain>
    </source>
</reference>
<sequence length="259" mass="27868">MGLVVSILALVYASVWTPDSTGFLDPKPMSDAEPEPADGEVFDDFLPLAEVRPDEETPAAEVVSVEEFGFGISMDGTSLTWGASVRNTHSEYAADFALQVYADGVTLYDARGLEPDYSRMTLPGGQVLVGDSIYVGDDFPADSVVEVKVVLLGWFALDGETPPELQEPPLSTRVDAVDTGDESQREKRYSVTITNSADHAVDPHLSAIFRNSDGALVGGTDVHQDSSLPPGDSTRELRVWTEDIPAGADLSLTEFVPTW</sequence>
<name>A0A9X3SSD8_9ACTN</name>
<dbReference type="AlphaFoldDB" id="A0A9X3SSD8"/>